<organism evidence="2 3">
    <name type="scientific">Tamlana crocina</name>
    <dbReference type="NCBI Taxonomy" id="393006"/>
    <lineage>
        <taxon>Bacteria</taxon>
        <taxon>Pseudomonadati</taxon>
        <taxon>Bacteroidota</taxon>
        <taxon>Flavobacteriia</taxon>
        <taxon>Flavobacteriales</taxon>
        <taxon>Flavobacteriaceae</taxon>
        <taxon>Tamlana</taxon>
    </lineage>
</organism>
<evidence type="ECO:0000313" key="3">
    <source>
        <dbReference type="Proteomes" id="UP000760545"/>
    </source>
</evidence>
<evidence type="ECO:0000313" key="2">
    <source>
        <dbReference type="EMBL" id="NJX16951.1"/>
    </source>
</evidence>
<dbReference type="EMBL" id="JAAVJS010000109">
    <property type="protein sequence ID" value="NJX16951.1"/>
    <property type="molecule type" value="Genomic_DNA"/>
</dbReference>
<accession>A0ABX1DL16</accession>
<comment type="caution">
    <text evidence="2">The sequence shown here is derived from an EMBL/GenBank/DDBJ whole genome shotgun (WGS) entry which is preliminary data.</text>
</comment>
<gene>
    <name evidence="2" type="ORF">HC176_15860</name>
</gene>
<feature type="non-terminal residue" evidence="2">
    <location>
        <position position="1"/>
    </location>
</feature>
<dbReference type="Proteomes" id="UP000760545">
    <property type="component" value="Unassembled WGS sequence"/>
</dbReference>
<dbReference type="Gene3D" id="3.30.365.10">
    <property type="entry name" value="Aldehyde oxidase/xanthine dehydrogenase, molybdopterin binding domain"/>
    <property type="match status" value="1"/>
</dbReference>
<dbReference type="PANTHER" id="PTHR47495">
    <property type="entry name" value="ALDEHYDE DEHYDROGENASE"/>
    <property type="match status" value="1"/>
</dbReference>
<evidence type="ECO:0000259" key="1">
    <source>
        <dbReference type="Pfam" id="PF02738"/>
    </source>
</evidence>
<dbReference type="SUPFAM" id="SSF56003">
    <property type="entry name" value="Molybdenum cofactor-binding domain"/>
    <property type="match status" value="1"/>
</dbReference>
<dbReference type="InterPro" id="IPR008274">
    <property type="entry name" value="AldOxase/xan_DH_MoCoBD1"/>
</dbReference>
<dbReference type="InterPro" id="IPR037165">
    <property type="entry name" value="AldOxase/xan_DH_Mopterin-bd_sf"/>
</dbReference>
<feature type="domain" description="Aldehyde oxidase/xanthine dehydrogenase first molybdopterin binding" evidence="1">
    <location>
        <begin position="89"/>
        <end position="186"/>
    </location>
</feature>
<dbReference type="InterPro" id="IPR052516">
    <property type="entry name" value="N-heterocyclic_Hydroxylase"/>
</dbReference>
<reference evidence="2 3" key="1">
    <citation type="submission" date="2020-03" db="EMBL/GenBank/DDBJ databases">
        <title>Tamlana sp. nov, isolated from XXX.</title>
        <authorList>
            <person name="Cao W.R."/>
        </authorList>
    </citation>
    <scope>NUCLEOTIDE SEQUENCE [LARGE SCALE GENOMIC DNA]</scope>
    <source>
        <strain evidence="2 3">HST1-43</strain>
    </source>
</reference>
<sequence>ISTYPEDMEKEWSDVAAFNNLVVVVGESTWQVMQARKKLNIEWDLNAELTKEIEILEKSAGMEDATGLESTEIHTRLLTEVGPRKAEVVRKDGDPEKAFKNAAKVIERSYTCPFLAHNCMEPMNFFADVRKDKAELFGPIQTPEFAENSISKRLGLAPEQIDIQMSRMGGGFGRRLYGHFLIEAAVISQK</sequence>
<keyword evidence="3" id="KW-1185">Reference proteome</keyword>
<dbReference type="Pfam" id="PF02738">
    <property type="entry name" value="MoCoBD_1"/>
    <property type="match status" value="1"/>
</dbReference>
<proteinExistence type="predicted"/>
<protein>
    <submittedName>
        <fullName evidence="2">Molybdopterin-dependent oxidoreductase</fullName>
    </submittedName>
</protein>
<dbReference type="PANTHER" id="PTHR47495:SF1">
    <property type="entry name" value="BLL3820 PROTEIN"/>
    <property type="match status" value="1"/>
</dbReference>
<feature type="non-terminal residue" evidence="2">
    <location>
        <position position="190"/>
    </location>
</feature>
<name>A0ABX1DL16_9FLAO</name>